<dbReference type="InterPro" id="IPR013196">
    <property type="entry name" value="HTH_11"/>
</dbReference>
<gene>
    <name evidence="3" type="ORF">GXW98_02725</name>
</gene>
<dbReference type="InterPro" id="IPR036390">
    <property type="entry name" value="WH_DNA-bd_sf"/>
</dbReference>
<sequence length="235" mass="25913">MNRTDRIYAIREELRLAGERGRTAEQLSDTFGVSVRTVKRDIRSLQLGGFPVWAVPGPGGGYVVDAQATLPPVNLNATEVAGLCAAIALLGGQPFAMDARAALSKILAEATPEVRHHAQRVAGRVWVNHAEEVPGADERVQRTLEEALSQRRTLSVRYVDRDGNATQRRVDPQLLARTSGAWYLVAYCHMREGIRWFRLDRIDGAYLTAQASRDRDIAEIGTPPDTSEAVWRGGE</sequence>
<comment type="caution">
    <text evidence="3">The sequence shown here is derived from an EMBL/GenBank/DDBJ whole genome shotgun (WGS) entry which is preliminary data.</text>
</comment>
<dbReference type="AlphaFoldDB" id="A0A971CYI5"/>
<dbReference type="Proteomes" id="UP000767327">
    <property type="component" value="Unassembled WGS sequence"/>
</dbReference>
<dbReference type="Gene3D" id="1.10.10.10">
    <property type="entry name" value="Winged helix-like DNA-binding domain superfamily/Winged helix DNA-binding domain"/>
    <property type="match status" value="1"/>
</dbReference>
<feature type="domain" description="WYL" evidence="2">
    <location>
        <begin position="142"/>
        <end position="205"/>
    </location>
</feature>
<dbReference type="InterPro" id="IPR051534">
    <property type="entry name" value="CBASS_pafABC_assoc_protein"/>
</dbReference>
<dbReference type="InterPro" id="IPR036388">
    <property type="entry name" value="WH-like_DNA-bd_sf"/>
</dbReference>
<dbReference type="PANTHER" id="PTHR34580:SF1">
    <property type="entry name" value="PROTEIN PAFC"/>
    <property type="match status" value="1"/>
</dbReference>
<evidence type="ECO:0000313" key="3">
    <source>
        <dbReference type="EMBL" id="NLT79186.1"/>
    </source>
</evidence>
<dbReference type="PANTHER" id="PTHR34580">
    <property type="match status" value="1"/>
</dbReference>
<dbReference type="RefSeq" id="WP_273172873.1">
    <property type="nucleotide sequence ID" value="NZ_CP181270.1"/>
</dbReference>
<dbReference type="InterPro" id="IPR026881">
    <property type="entry name" value="WYL_dom"/>
</dbReference>
<evidence type="ECO:0000313" key="4">
    <source>
        <dbReference type="Proteomes" id="UP000767327"/>
    </source>
</evidence>
<dbReference type="Pfam" id="PF08279">
    <property type="entry name" value="HTH_11"/>
    <property type="match status" value="1"/>
</dbReference>
<accession>A0A971CYI5</accession>
<protein>
    <submittedName>
        <fullName evidence="3">YafY family transcriptional regulator</fullName>
    </submittedName>
</protein>
<reference evidence="3" key="2">
    <citation type="submission" date="2020-01" db="EMBL/GenBank/DDBJ databases">
        <authorList>
            <person name="Campanaro S."/>
        </authorList>
    </citation>
    <scope>NUCLEOTIDE SEQUENCE</scope>
    <source>
        <strain evidence="3">AS01afH2WH_6</strain>
    </source>
</reference>
<reference evidence="3" key="1">
    <citation type="journal article" date="2020" name="Biotechnol. Biofuels">
        <title>New insights from the biogas microbiome by comprehensive genome-resolved metagenomics of nearly 1600 species originating from multiple anaerobic digesters.</title>
        <authorList>
            <person name="Campanaro S."/>
            <person name="Treu L."/>
            <person name="Rodriguez-R L.M."/>
            <person name="Kovalovszki A."/>
            <person name="Ziels R.M."/>
            <person name="Maus I."/>
            <person name="Zhu X."/>
            <person name="Kougias P.G."/>
            <person name="Basile A."/>
            <person name="Luo G."/>
            <person name="Schluter A."/>
            <person name="Konstantinidis K.T."/>
            <person name="Angelidaki I."/>
        </authorList>
    </citation>
    <scope>NUCLEOTIDE SEQUENCE</scope>
    <source>
        <strain evidence="3">AS01afH2WH_6</strain>
    </source>
</reference>
<dbReference type="SUPFAM" id="SSF46785">
    <property type="entry name" value="Winged helix' DNA-binding domain"/>
    <property type="match status" value="1"/>
</dbReference>
<organism evidence="3 4">
    <name type="scientific">Bifidobacterium crudilactis</name>
    <dbReference type="NCBI Taxonomy" id="327277"/>
    <lineage>
        <taxon>Bacteria</taxon>
        <taxon>Bacillati</taxon>
        <taxon>Actinomycetota</taxon>
        <taxon>Actinomycetes</taxon>
        <taxon>Bifidobacteriales</taxon>
        <taxon>Bifidobacteriaceae</taxon>
        <taxon>Bifidobacterium</taxon>
    </lineage>
</organism>
<evidence type="ECO:0000259" key="1">
    <source>
        <dbReference type="Pfam" id="PF08279"/>
    </source>
</evidence>
<dbReference type="PROSITE" id="PS52050">
    <property type="entry name" value="WYL"/>
    <property type="match status" value="1"/>
</dbReference>
<dbReference type="Pfam" id="PF13280">
    <property type="entry name" value="WYL"/>
    <property type="match status" value="1"/>
</dbReference>
<feature type="domain" description="Helix-turn-helix type 11" evidence="1">
    <location>
        <begin position="6"/>
        <end position="62"/>
    </location>
</feature>
<dbReference type="EMBL" id="JAAXZR010000012">
    <property type="protein sequence ID" value="NLT79186.1"/>
    <property type="molecule type" value="Genomic_DNA"/>
</dbReference>
<proteinExistence type="predicted"/>
<name>A0A971CYI5_9BIFI</name>
<evidence type="ECO:0000259" key="2">
    <source>
        <dbReference type="Pfam" id="PF13280"/>
    </source>
</evidence>